<dbReference type="NCBIfam" id="TIGR02305">
    <property type="entry name" value="HpaG-N-term"/>
    <property type="match status" value="1"/>
</dbReference>
<feature type="domain" description="Fumarylacetoacetase-like C-terminal" evidence="3">
    <location>
        <begin position="37"/>
        <end position="241"/>
    </location>
</feature>
<dbReference type="GO" id="GO:0018800">
    <property type="term" value="F:5-oxopent-3-ene-1,2,5-tricarboxylate decarboxylase activity"/>
    <property type="evidence" value="ECO:0007669"/>
    <property type="project" value="InterPro"/>
</dbReference>
<name>A0A1H4ADY7_9BACI</name>
<dbReference type="PANTHER" id="PTHR42796:SF4">
    <property type="entry name" value="FUMARYLACETOACETATE HYDROLASE DOMAIN-CONTAINING PROTEIN 2A"/>
    <property type="match status" value="1"/>
</dbReference>
<dbReference type="AlphaFoldDB" id="A0A1H4ADY7"/>
<dbReference type="InterPro" id="IPR012686">
    <property type="entry name" value="HPA_isomer/decarb_N"/>
</dbReference>
<protein>
    <submittedName>
        <fullName evidence="4">5-oxopent-3-ene-1,2,5-tricarboxylate decarboxylase / 2-hydroxyhepta-2,4-diene-1,7-dioate isomerase</fullName>
    </submittedName>
</protein>
<dbReference type="Gene3D" id="3.90.850.10">
    <property type="entry name" value="Fumarylacetoacetase-like, C-terminal domain"/>
    <property type="match status" value="1"/>
</dbReference>
<evidence type="ECO:0000259" key="3">
    <source>
        <dbReference type="Pfam" id="PF01557"/>
    </source>
</evidence>
<evidence type="ECO:0000256" key="2">
    <source>
        <dbReference type="ARBA" id="ARBA00022723"/>
    </source>
</evidence>
<gene>
    <name evidence="4" type="ORF">SAMN05421743_10455</name>
</gene>
<accession>A0A1H4ADY7</accession>
<dbReference type="InterPro" id="IPR036663">
    <property type="entry name" value="Fumarylacetoacetase_C_sf"/>
</dbReference>
<dbReference type="SUPFAM" id="SSF56529">
    <property type="entry name" value="FAH"/>
    <property type="match status" value="1"/>
</dbReference>
<keyword evidence="4" id="KW-0413">Isomerase</keyword>
<organism evidence="4 5">
    <name type="scientific">Thalassobacillus cyri</name>
    <dbReference type="NCBI Taxonomy" id="571932"/>
    <lineage>
        <taxon>Bacteria</taxon>
        <taxon>Bacillati</taxon>
        <taxon>Bacillota</taxon>
        <taxon>Bacilli</taxon>
        <taxon>Bacillales</taxon>
        <taxon>Bacillaceae</taxon>
        <taxon>Thalassobacillus</taxon>
    </lineage>
</organism>
<evidence type="ECO:0000256" key="1">
    <source>
        <dbReference type="ARBA" id="ARBA00010211"/>
    </source>
</evidence>
<keyword evidence="5" id="KW-1185">Reference proteome</keyword>
<proteinExistence type="inferred from homology"/>
<dbReference type="EMBL" id="FNQR01000004">
    <property type="protein sequence ID" value="SEA33792.1"/>
    <property type="molecule type" value="Genomic_DNA"/>
</dbReference>
<dbReference type="GO" id="GO:0008704">
    <property type="term" value="F:5-carboxymethyl-2-hydroxymuconate delta-isomerase activity"/>
    <property type="evidence" value="ECO:0007669"/>
    <property type="project" value="InterPro"/>
</dbReference>
<dbReference type="RefSeq" id="WP_245728860.1">
    <property type="nucleotide sequence ID" value="NZ_FNQR01000004.1"/>
</dbReference>
<evidence type="ECO:0000313" key="5">
    <source>
        <dbReference type="Proteomes" id="UP000198584"/>
    </source>
</evidence>
<dbReference type="GO" id="GO:0044281">
    <property type="term" value="P:small molecule metabolic process"/>
    <property type="evidence" value="ECO:0007669"/>
    <property type="project" value="UniProtKB-ARBA"/>
</dbReference>
<keyword evidence="2" id="KW-0479">Metal-binding</keyword>
<comment type="similarity">
    <text evidence="1">Belongs to the FAH family.</text>
</comment>
<dbReference type="PANTHER" id="PTHR42796">
    <property type="entry name" value="FUMARYLACETOACETATE HYDROLASE DOMAIN-CONTAINING PROTEIN 2A-RELATED"/>
    <property type="match status" value="1"/>
</dbReference>
<dbReference type="Pfam" id="PF01557">
    <property type="entry name" value="FAA_hydrolase"/>
    <property type="match status" value="1"/>
</dbReference>
<dbReference type="Proteomes" id="UP000198584">
    <property type="component" value="Unassembled WGS sequence"/>
</dbReference>
<dbReference type="GO" id="GO:0046872">
    <property type="term" value="F:metal ion binding"/>
    <property type="evidence" value="ECO:0007669"/>
    <property type="project" value="UniProtKB-KW"/>
</dbReference>
<reference evidence="4 5" key="1">
    <citation type="submission" date="2016-10" db="EMBL/GenBank/DDBJ databases">
        <authorList>
            <person name="de Groot N.N."/>
        </authorList>
    </citation>
    <scope>NUCLEOTIDE SEQUENCE [LARGE SCALE GENOMIC DNA]</scope>
    <source>
        <strain evidence="4 5">CCM7597</strain>
    </source>
</reference>
<evidence type="ECO:0000313" key="4">
    <source>
        <dbReference type="EMBL" id="SEA33792.1"/>
    </source>
</evidence>
<dbReference type="InterPro" id="IPR051121">
    <property type="entry name" value="FAH"/>
</dbReference>
<dbReference type="InterPro" id="IPR011234">
    <property type="entry name" value="Fumarylacetoacetase-like_C"/>
</dbReference>
<dbReference type="STRING" id="571932.SAMN05421743_10455"/>
<sequence length="242" mass="26248">MPYVKSHFAGSAQATMTKLQSIEAKLEKAFNPPVSGTVYGTLLNYKGSLEKMGDALNEAPYKAPPKAPILYIKPINTLLGHKGEIPMPSNAAELVMGASIGLVIGKKATKVKAEEALDYVEGYTVVNDVSLPHESVFRPAVKEKARNGFCPIGPWVVEKEAVNHIGDVKINVYINGELKQQNNTKNLIRTVPVLLQDVTEFMTLSEGDVLMIGIPENPPIASRNDTVRIEAEGIGVLENTIK</sequence>